<dbReference type="KEGG" id="hyj:FHG12_06450"/>
<dbReference type="RefSeq" id="WP_139514947.1">
    <property type="nucleotide sequence ID" value="NZ_CP040896.1"/>
</dbReference>
<dbReference type="OrthoDB" id="875845at2"/>
<reference evidence="2 3" key="1">
    <citation type="submission" date="2019-06" db="EMBL/GenBank/DDBJ databases">
        <authorList>
            <person name="Srinivasan S."/>
        </authorList>
    </citation>
    <scope>NUCLEOTIDE SEQUENCE [LARGE SCALE GENOMIC DNA]</scope>
    <source>
        <strain evidence="2 3">17J68-5</strain>
    </source>
</reference>
<evidence type="ECO:0000313" key="2">
    <source>
        <dbReference type="EMBL" id="QDA59767.1"/>
    </source>
</evidence>
<gene>
    <name evidence="2" type="ORF">FHG12_06450</name>
</gene>
<sequence>MLKSWHLIFIAGLLSSSAYAQLAVPGYIVTNHNEVIHGAIRIQDPVKQQHEVEFIALNGQGYTRFDGSQLMGYGYITKKDTVRYISTVATAKTEHGKASRLFLRQLCAGPVQLLDYYFPVYYSGISQSQYVTNYRYQAPPASYLGRVDHSVLVWRAGQAGFVETRAWKFPQEVAEYFADYPALKSDLHAGRYRRRDLQAIVRRYNTWQLAQTTNTGK</sequence>
<organism evidence="2 3">
    <name type="scientific">Hymenobacter jejuensis</name>
    <dbReference type="NCBI Taxonomy" id="2502781"/>
    <lineage>
        <taxon>Bacteria</taxon>
        <taxon>Pseudomonadati</taxon>
        <taxon>Bacteroidota</taxon>
        <taxon>Cytophagia</taxon>
        <taxon>Cytophagales</taxon>
        <taxon>Hymenobacteraceae</taxon>
        <taxon>Hymenobacter</taxon>
    </lineage>
</organism>
<accession>A0A5B7ZY16</accession>
<name>A0A5B7ZY16_9BACT</name>
<dbReference type="AlphaFoldDB" id="A0A5B7ZY16"/>
<dbReference type="Proteomes" id="UP000305398">
    <property type="component" value="Chromosome"/>
</dbReference>
<evidence type="ECO:0000313" key="3">
    <source>
        <dbReference type="Proteomes" id="UP000305398"/>
    </source>
</evidence>
<keyword evidence="3" id="KW-1185">Reference proteome</keyword>
<dbReference type="EMBL" id="CP040896">
    <property type="protein sequence ID" value="QDA59767.1"/>
    <property type="molecule type" value="Genomic_DNA"/>
</dbReference>
<evidence type="ECO:0000256" key="1">
    <source>
        <dbReference type="SAM" id="SignalP"/>
    </source>
</evidence>
<feature type="chain" id="PRO_5022786156" evidence="1">
    <location>
        <begin position="21"/>
        <end position="217"/>
    </location>
</feature>
<proteinExistence type="predicted"/>
<keyword evidence="1" id="KW-0732">Signal</keyword>
<feature type="signal peptide" evidence="1">
    <location>
        <begin position="1"/>
        <end position="20"/>
    </location>
</feature>
<protein>
    <submittedName>
        <fullName evidence="2">Uncharacterized protein</fullName>
    </submittedName>
</protein>